<dbReference type="GO" id="GO:0052856">
    <property type="term" value="F:NAD(P)HX epimerase activity"/>
    <property type="evidence" value="ECO:0007669"/>
    <property type="project" value="UniProtKB-UniRule"/>
</dbReference>
<dbReference type="GO" id="GO:0046872">
    <property type="term" value="F:metal ion binding"/>
    <property type="evidence" value="ECO:0007669"/>
    <property type="project" value="UniProtKB-KW"/>
</dbReference>
<keyword evidence="5 10" id="KW-0547">Nucleotide-binding</keyword>
<keyword evidence="9 10" id="KW-0413">Isomerase</keyword>
<comment type="caution">
    <text evidence="12">The sequence shown here is derived from an EMBL/GenBank/DDBJ whole genome shotgun (WGS) entry which is preliminary data.</text>
</comment>
<dbReference type="EC" id="5.1.99.6" evidence="3 10"/>
<comment type="catalytic activity">
    <reaction evidence="1 10">
        <text>(6R)-NADHX = (6S)-NADHX</text>
        <dbReference type="Rhea" id="RHEA:32215"/>
        <dbReference type="ChEBI" id="CHEBI:64074"/>
        <dbReference type="ChEBI" id="CHEBI:64075"/>
        <dbReference type="EC" id="5.1.99.6"/>
    </reaction>
</comment>
<name>A0AAD5T016_9FUNG</name>
<dbReference type="SUPFAM" id="SSF64153">
    <property type="entry name" value="YjeF N-terminal domain-like"/>
    <property type="match status" value="1"/>
</dbReference>
<dbReference type="AlphaFoldDB" id="A0AAD5T016"/>
<evidence type="ECO:0000256" key="2">
    <source>
        <dbReference type="ARBA" id="ARBA00000909"/>
    </source>
</evidence>
<dbReference type="GO" id="GO:0000166">
    <property type="term" value="F:nucleotide binding"/>
    <property type="evidence" value="ECO:0007669"/>
    <property type="project" value="UniProtKB-KW"/>
</dbReference>
<evidence type="ECO:0000259" key="11">
    <source>
        <dbReference type="PROSITE" id="PS51385"/>
    </source>
</evidence>
<dbReference type="NCBIfam" id="TIGR00197">
    <property type="entry name" value="yjeF_nterm"/>
    <property type="match status" value="1"/>
</dbReference>
<organism evidence="12 13">
    <name type="scientific">Physocladia obscura</name>
    <dbReference type="NCBI Taxonomy" id="109957"/>
    <lineage>
        <taxon>Eukaryota</taxon>
        <taxon>Fungi</taxon>
        <taxon>Fungi incertae sedis</taxon>
        <taxon>Chytridiomycota</taxon>
        <taxon>Chytridiomycota incertae sedis</taxon>
        <taxon>Chytridiomycetes</taxon>
        <taxon>Chytridiales</taxon>
        <taxon>Chytriomycetaceae</taxon>
        <taxon>Physocladia</taxon>
    </lineage>
</organism>
<keyword evidence="10" id="KW-0963">Cytoplasm</keyword>
<comment type="subcellular location">
    <subcellularLocation>
        <location evidence="10">Cytoplasm</location>
    </subcellularLocation>
    <subcellularLocation>
        <location evidence="10">Mitochondrion</location>
    </subcellularLocation>
</comment>
<keyword evidence="13" id="KW-1185">Reference proteome</keyword>
<dbReference type="Pfam" id="PF03853">
    <property type="entry name" value="YjeF_N"/>
    <property type="match status" value="1"/>
</dbReference>
<feature type="binding site" evidence="10">
    <location>
        <position position="157"/>
    </location>
    <ligand>
        <name>K(+)</name>
        <dbReference type="ChEBI" id="CHEBI:29103"/>
    </ligand>
</feature>
<protein>
    <recommendedName>
        <fullName evidence="3 10">NAD(P)H-hydrate epimerase</fullName>
        <ecNumber evidence="3 10">5.1.99.6</ecNumber>
    </recommendedName>
    <alternativeName>
        <fullName evidence="10">NAD(P)HX epimerase</fullName>
    </alternativeName>
</protein>
<dbReference type="PANTHER" id="PTHR13232">
    <property type="entry name" value="NAD(P)H-HYDRATE EPIMERASE"/>
    <property type="match status" value="1"/>
</dbReference>
<feature type="binding site" evidence="10">
    <location>
        <position position="86"/>
    </location>
    <ligand>
        <name>K(+)</name>
        <dbReference type="ChEBI" id="CHEBI:29103"/>
    </ligand>
</feature>
<dbReference type="InterPro" id="IPR032976">
    <property type="entry name" value="YJEFN_prot_NAXE-like"/>
</dbReference>
<dbReference type="InterPro" id="IPR036652">
    <property type="entry name" value="YjeF_N_dom_sf"/>
</dbReference>
<dbReference type="PROSITE" id="PS51385">
    <property type="entry name" value="YJEF_N"/>
    <property type="match status" value="1"/>
</dbReference>
<gene>
    <name evidence="12" type="ORF">HK100_003429</name>
</gene>
<evidence type="ECO:0000313" key="12">
    <source>
        <dbReference type="EMBL" id="KAJ3108495.1"/>
    </source>
</evidence>
<feature type="domain" description="YjeF N-terminal" evidence="11">
    <location>
        <begin position="13"/>
        <end position="254"/>
    </location>
</feature>
<dbReference type="GO" id="GO:0005739">
    <property type="term" value="C:mitochondrion"/>
    <property type="evidence" value="ECO:0007669"/>
    <property type="project" value="UniProtKB-SubCell"/>
</dbReference>
<keyword evidence="8 10" id="KW-0520">NAD</keyword>
<keyword evidence="6" id="KW-0521">NADP</keyword>
<comment type="function">
    <text evidence="10">Catalyzes the epimerization of the S- and R-forms of NAD(P)HX, a damaged form of NAD(P)H that is a result of enzymatic or heat-dependent hydration. This is a prerequisite for the S-specific NAD(P)H-hydrate dehydratase to allow the repair of both epimers of NAD(P)HX.</text>
</comment>
<comment type="caution">
    <text evidence="10">Lacks conserved residue(s) required for the propagation of feature annotation.</text>
</comment>
<comment type="catalytic activity">
    <reaction evidence="2 10">
        <text>(6R)-NADPHX = (6S)-NADPHX</text>
        <dbReference type="Rhea" id="RHEA:32227"/>
        <dbReference type="ChEBI" id="CHEBI:64076"/>
        <dbReference type="ChEBI" id="CHEBI:64077"/>
        <dbReference type="EC" id="5.1.99.6"/>
    </reaction>
</comment>
<dbReference type="EMBL" id="JADGJH010001856">
    <property type="protein sequence ID" value="KAJ3108495.1"/>
    <property type="molecule type" value="Genomic_DNA"/>
</dbReference>
<feature type="binding site" evidence="10">
    <location>
        <position position="196"/>
    </location>
    <ligand>
        <name>K(+)</name>
        <dbReference type="ChEBI" id="CHEBI:29103"/>
    </ligand>
</feature>
<dbReference type="Gene3D" id="3.40.50.10260">
    <property type="entry name" value="YjeF N-terminal domain"/>
    <property type="match status" value="1"/>
</dbReference>
<evidence type="ECO:0000256" key="4">
    <source>
        <dbReference type="ARBA" id="ARBA00022723"/>
    </source>
</evidence>
<evidence type="ECO:0000256" key="9">
    <source>
        <dbReference type="ARBA" id="ARBA00023235"/>
    </source>
</evidence>
<evidence type="ECO:0000256" key="7">
    <source>
        <dbReference type="ARBA" id="ARBA00022958"/>
    </source>
</evidence>
<dbReference type="Proteomes" id="UP001211907">
    <property type="component" value="Unassembled WGS sequence"/>
</dbReference>
<keyword evidence="4 10" id="KW-0479">Metal-binding</keyword>
<evidence type="ECO:0000313" key="13">
    <source>
        <dbReference type="Proteomes" id="UP001211907"/>
    </source>
</evidence>
<feature type="binding site" evidence="10">
    <location>
        <begin position="85"/>
        <end position="89"/>
    </location>
    <ligand>
        <name>(6S)-NADPHX</name>
        <dbReference type="ChEBI" id="CHEBI:64076"/>
    </ligand>
</feature>
<evidence type="ECO:0000256" key="3">
    <source>
        <dbReference type="ARBA" id="ARBA00012228"/>
    </source>
</evidence>
<keyword evidence="7 10" id="KW-0630">Potassium</keyword>
<evidence type="ECO:0000256" key="1">
    <source>
        <dbReference type="ARBA" id="ARBA00000013"/>
    </source>
</evidence>
<dbReference type="HAMAP" id="MF_01966">
    <property type="entry name" value="NADHX_epimerase"/>
    <property type="match status" value="1"/>
</dbReference>
<evidence type="ECO:0000256" key="6">
    <source>
        <dbReference type="ARBA" id="ARBA00022857"/>
    </source>
</evidence>
<evidence type="ECO:0000256" key="5">
    <source>
        <dbReference type="ARBA" id="ARBA00022741"/>
    </source>
</evidence>
<evidence type="ECO:0000256" key="8">
    <source>
        <dbReference type="ARBA" id="ARBA00023027"/>
    </source>
</evidence>
<accession>A0AAD5T016</accession>
<sequence length="272" mass="29295">MTRMIRTVSAATAAAIDGYLMGPQGGYGLEQLMELAGLAVAECSYQLVGEMEEEKEKKKALSKHEQQILSEREKAKIIVVVGPGNNGGDGLVAARHLHHFGCAVSVCLPRPVSESDKAKGHVTARLVAQLVALGIDFLPLTGLEPALTSSTPTLIVDALFGFSFKGAVREPFDQAIKAINNASSLHSRILSVDIPSGWDVDKGYDISSPQGIKNPYALLSLTAPKYCARFFQGRHFIGGRFVTPFVQQNFGVDIPNYHGSHQCVEIPYDSLA</sequence>
<evidence type="ECO:0000256" key="10">
    <source>
        <dbReference type="HAMAP-Rule" id="MF_03159"/>
    </source>
</evidence>
<feature type="binding site" evidence="10">
    <location>
        <begin position="161"/>
        <end position="167"/>
    </location>
    <ligand>
        <name>(6S)-NADPHX</name>
        <dbReference type="ChEBI" id="CHEBI:64076"/>
    </ligand>
</feature>
<reference evidence="12" key="1">
    <citation type="submission" date="2020-05" db="EMBL/GenBank/DDBJ databases">
        <title>Phylogenomic resolution of chytrid fungi.</title>
        <authorList>
            <person name="Stajich J.E."/>
            <person name="Amses K."/>
            <person name="Simmons R."/>
            <person name="Seto K."/>
            <person name="Myers J."/>
            <person name="Bonds A."/>
            <person name="Quandt C.A."/>
            <person name="Barry K."/>
            <person name="Liu P."/>
            <person name="Grigoriev I."/>
            <person name="Longcore J.E."/>
            <person name="James T.Y."/>
        </authorList>
    </citation>
    <scope>NUCLEOTIDE SEQUENCE</scope>
    <source>
        <strain evidence="12">JEL0513</strain>
    </source>
</reference>
<proteinExistence type="inferred from homology"/>
<dbReference type="InterPro" id="IPR004443">
    <property type="entry name" value="YjeF_N_dom"/>
</dbReference>
<keyword evidence="10" id="KW-0496">Mitochondrion</keyword>
<comment type="cofactor">
    <cofactor evidence="10">
        <name>K(+)</name>
        <dbReference type="ChEBI" id="CHEBI:29103"/>
    </cofactor>
    <text evidence="10">Binds 1 potassium ion per subunit.</text>
</comment>
<feature type="binding site" evidence="10">
    <location>
        <position position="193"/>
    </location>
    <ligand>
        <name>(6S)-NADPHX</name>
        <dbReference type="ChEBI" id="CHEBI:64076"/>
    </ligand>
</feature>
<comment type="similarity">
    <text evidence="10">Belongs to the NnrE/AIBP family.</text>
</comment>
<dbReference type="PANTHER" id="PTHR13232:SF10">
    <property type="entry name" value="NAD(P)H-HYDRATE EPIMERASE"/>
    <property type="match status" value="1"/>
</dbReference>